<protein>
    <submittedName>
        <fullName evidence="2">Uncharacterized protein</fullName>
    </submittedName>
</protein>
<dbReference type="WBParaSite" id="ES5_v2.g16270.t1">
    <property type="protein sequence ID" value="ES5_v2.g16270.t1"/>
    <property type="gene ID" value="ES5_v2.g16270"/>
</dbReference>
<evidence type="ECO:0000313" key="2">
    <source>
        <dbReference type="WBParaSite" id="ES5_v2.g16270.t1"/>
    </source>
</evidence>
<organism evidence="1 2">
    <name type="scientific">Panagrolaimus sp. ES5</name>
    <dbReference type="NCBI Taxonomy" id="591445"/>
    <lineage>
        <taxon>Eukaryota</taxon>
        <taxon>Metazoa</taxon>
        <taxon>Ecdysozoa</taxon>
        <taxon>Nematoda</taxon>
        <taxon>Chromadorea</taxon>
        <taxon>Rhabditida</taxon>
        <taxon>Tylenchina</taxon>
        <taxon>Panagrolaimomorpha</taxon>
        <taxon>Panagrolaimoidea</taxon>
        <taxon>Panagrolaimidae</taxon>
        <taxon>Panagrolaimus</taxon>
    </lineage>
</organism>
<dbReference type="Proteomes" id="UP000887579">
    <property type="component" value="Unplaced"/>
</dbReference>
<accession>A0AC34FFT2</accession>
<sequence>MLVSTFMSCCKRKNRNQINVTTNPPSDNGTEDLVAGVPANNTTGGNGTTIPTITTAGTGDGSSIRPEATTKPNKSEIKETESKKEKTKPKSQIKTAKAMPKNVWELAYPTTTETVDEAANTKGHTATKE</sequence>
<proteinExistence type="predicted"/>
<evidence type="ECO:0000313" key="1">
    <source>
        <dbReference type="Proteomes" id="UP000887579"/>
    </source>
</evidence>
<name>A0AC34FFT2_9BILA</name>
<reference evidence="2" key="1">
    <citation type="submission" date="2022-11" db="UniProtKB">
        <authorList>
            <consortium name="WormBaseParasite"/>
        </authorList>
    </citation>
    <scope>IDENTIFICATION</scope>
</reference>